<proteinExistence type="predicted"/>
<protein>
    <submittedName>
        <fullName evidence="2">VOC family protein</fullName>
    </submittedName>
</protein>
<dbReference type="SUPFAM" id="SSF54593">
    <property type="entry name" value="Glyoxalase/Bleomycin resistance protein/Dihydroxybiphenyl dioxygenase"/>
    <property type="match status" value="1"/>
</dbReference>
<evidence type="ECO:0000313" key="2">
    <source>
        <dbReference type="EMBL" id="XBO41543.1"/>
    </source>
</evidence>
<dbReference type="InterPro" id="IPR028973">
    <property type="entry name" value="PhnB-like"/>
</dbReference>
<dbReference type="PANTHER" id="PTHR33990">
    <property type="entry name" value="PROTEIN YJDN-RELATED"/>
    <property type="match status" value="1"/>
</dbReference>
<feature type="domain" description="PhnB-like" evidence="1">
    <location>
        <begin position="3"/>
        <end position="118"/>
    </location>
</feature>
<dbReference type="Gene3D" id="3.10.180.10">
    <property type="entry name" value="2,3-Dihydroxybiphenyl 1,2-Dioxygenase, domain 1"/>
    <property type="match status" value="1"/>
</dbReference>
<dbReference type="PANTHER" id="PTHR33990:SF2">
    <property type="entry name" value="PHNB-LIKE DOMAIN-CONTAINING PROTEIN"/>
    <property type="match status" value="1"/>
</dbReference>
<name>A0AAU7JML3_9HYPH</name>
<evidence type="ECO:0000259" key="1">
    <source>
        <dbReference type="Pfam" id="PF06983"/>
    </source>
</evidence>
<dbReference type="CDD" id="cd06588">
    <property type="entry name" value="PhnB_like"/>
    <property type="match status" value="1"/>
</dbReference>
<sequence length="159" mass="17287">MSKIAPCLWFADDAEEAVKTYVSLLPDSRIDRIQRNAVDGPAGKAGSVLVVEFTLAGVRFLALNGGKRVDYGHAVSFQIDCEDQAEVDRLWDALLADGGAPHQCGWLNDRWGVPWQVTPRALPRLLADPDRERAGRVMQAMMGMVKLDVAALERAAAGA</sequence>
<dbReference type="InterPro" id="IPR029068">
    <property type="entry name" value="Glyas_Bleomycin-R_OHBP_Dase"/>
</dbReference>
<dbReference type="EMBL" id="CP157484">
    <property type="protein sequence ID" value="XBO41543.1"/>
    <property type="molecule type" value="Genomic_DNA"/>
</dbReference>
<dbReference type="Pfam" id="PF06983">
    <property type="entry name" value="3-dmu-9_3-mt"/>
    <property type="match status" value="1"/>
</dbReference>
<organism evidence="2">
    <name type="scientific">Alsobacter sp. KACC 23698</name>
    <dbReference type="NCBI Taxonomy" id="3149229"/>
    <lineage>
        <taxon>Bacteria</taxon>
        <taxon>Pseudomonadati</taxon>
        <taxon>Pseudomonadota</taxon>
        <taxon>Alphaproteobacteria</taxon>
        <taxon>Hyphomicrobiales</taxon>
        <taxon>Alsobacteraceae</taxon>
        <taxon>Alsobacter</taxon>
    </lineage>
</organism>
<dbReference type="AlphaFoldDB" id="A0AAU7JML3"/>
<accession>A0AAU7JML3</accession>
<dbReference type="RefSeq" id="WP_406858398.1">
    <property type="nucleotide sequence ID" value="NZ_CP157484.1"/>
</dbReference>
<dbReference type="InterPro" id="IPR009725">
    <property type="entry name" value="3_dmu_93_MTrfase"/>
</dbReference>
<reference evidence="2" key="1">
    <citation type="submission" date="2024-05" db="EMBL/GenBank/DDBJ databases">
        <authorList>
            <person name="Kim S."/>
            <person name="Heo J."/>
            <person name="Choi H."/>
            <person name="Choi Y."/>
            <person name="Kwon S.-W."/>
            <person name="Kim Y."/>
        </authorList>
    </citation>
    <scope>NUCLEOTIDE SEQUENCE</scope>
    <source>
        <strain evidence="2">KACC 23698</strain>
    </source>
</reference>
<gene>
    <name evidence="2" type="ORF">ABEG18_12550</name>
</gene>
<dbReference type="PIRSF" id="PIRSF021700">
    <property type="entry name" value="3_dmu_93_MTrfase"/>
    <property type="match status" value="1"/>
</dbReference>